<dbReference type="InterPro" id="IPR036291">
    <property type="entry name" value="NAD(P)-bd_dom_sf"/>
</dbReference>
<organism evidence="6 7">
    <name type="scientific">Pacificibacter maritimus</name>
    <dbReference type="NCBI Taxonomy" id="762213"/>
    <lineage>
        <taxon>Bacteria</taxon>
        <taxon>Pseudomonadati</taxon>
        <taxon>Pseudomonadota</taxon>
        <taxon>Alphaproteobacteria</taxon>
        <taxon>Rhodobacterales</taxon>
        <taxon>Roseobacteraceae</taxon>
        <taxon>Pacificibacter</taxon>
    </lineage>
</organism>
<dbReference type="AlphaFoldDB" id="A0A3N4UHG2"/>
<keyword evidence="5" id="KW-0753">Steroid metabolism</keyword>
<dbReference type="Pfam" id="PF13561">
    <property type="entry name" value="adh_short_C2"/>
    <property type="match status" value="1"/>
</dbReference>
<protein>
    <submittedName>
        <fullName evidence="6">3alpha(Or 20beta)-hydroxysteroid dehydrogenase</fullName>
    </submittedName>
</protein>
<evidence type="ECO:0000256" key="4">
    <source>
        <dbReference type="ARBA" id="ARBA00023098"/>
    </source>
</evidence>
<dbReference type="InterPro" id="IPR020904">
    <property type="entry name" value="Sc_DH/Rdtase_CS"/>
</dbReference>
<dbReference type="PANTHER" id="PTHR43180:SF28">
    <property type="entry name" value="NAD(P)-BINDING ROSSMANN-FOLD SUPERFAMILY PROTEIN"/>
    <property type="match status" value="1"/>
</dbReference>
<evidence type="ECO:0000256" key="1">
    <source>
        <dbReference type="ARBA" id="ARBA00006484"/>
    </source>
</evidence>
<evidence type="ECO:0000256" key="5">
    <source>
        <dbReference type="ARBA" id="ARBA00023221"/>
    </source>
</evidence>
<dbReference type="GO" id="GO:0016491">
    <property type="term" value="F:oxidoreductase activity"/>
    <property type="evidence" value="ECO:0007669"/>
    <property type="project" value="UniProtKB-KW"/>
</dbReference>
<evidence type="ECO:0000256" key="2">
    <source>
        <dbReference type="ARBA" id="ARBA00023002"/>
    </source>
</evidence>
<dbReference type="InterPro" id="IPR002347">
    <property type="entry name" value="SDR_fam"/>
</dbReference>
<accession>A0A3N4UHG2</accession>
<reference evidence="6 7" key="1">
    <citation type="submission" date="2018-11" db="EMBL/GenBank/DDBJ databases">
        <title>Genomic Encyclopedia of Type Strains, Phase IV (KMG-IV): sequencing the most valuable type-strain genomes for metagenomic binning, comparative biology and taxonomic classification.</title>
        <authorList>
            <person name="Goeker M."/>
        </authorList>
    </citation>
    <scope>NUCLEOTIDE SEQUENCE [LARGE SCALE GENOMIC DNA]</scope>
    <source>
        <strain evidence="6 7">DSM 104731</strain>
    </source>
</reference>
<comment type="similarity">
    <text evidence="1">Belongs to the short-chain dehydrogenases/reductases (SDR) family.</text>
</comment>
<dbReference type="Proteomes" id="UP000269689">
    <property type="component" value="Unassembled WGS sequence"/>
</dbReference>
<proteinExistence type="inferred from homology"/>
<dbReference type="PRINTS" id="PR00081">
    <property type="entry name" value="GDHRDH"/>
</dbReference>
<name>A0A3N4UHG2_9RHOB</name>
<dbReference type="SUPFAM" id="SSF51735">
    <property type="entry name" value="NAD(P)-binding Rossmann-fold domains"/>
    <property type="match status" value="1"/>
</dbReference>
<dbReference type="PANTHER" id="PTHR43180">
    <property type="entry name" value="3-OXOACYL-(ACYL-CARRIER-PROTEIN) REDUCTASE (AFU_ORTHOLOGUE AFUA_6G11210)"/>
    <property type="match status" value="1"/>
</dbReference>
<evidence type="ECO:0000313" key="6">
    <source>
        <dbReference type="EMBL" id="RPE66619.1"/>
    </source>
</evidence>
<keyword evidence="7" id="KW-1185">Reference proteome</keyword>
<evidence type="ECO:0000256" key="3">
    <source>
        <dbReference type="ARBA" id="ARBA00023027"/>
    </source>
</evidence>
<dbReference type="Gene3D" id="3.40.50.720">
    <property type="entry name" value="NAD(P)-binding Rossmann-like Domain"/>
    <property type="match status" value="1"/>
</dbReference>
<dbReference type="PRINTS" id="PR00080">
    <property type="entry name" value="SDRFAMILY"/>
</dbReference>
<keyword evidence="2" id="KW-0560">Oxidoreductase</keyword>
<dbReference type="GO" id="GO:0008202">
    <property type="term" value="P:steroid metabolic process"/>
    <property type="evidence" value="ECO:0007669"/>
    <property type="project" value="UniProtKB-KW"/>
</dbReference>
<dbReference type="FunFam" id="3.40.50.720:FF:000084">
    <property type="entry name" value="Short-chain dehydrogenase reductase"/>
    <property type="match status" value="1"/>
</dbReference>
<comment type="caution">
    <text evidence="6">The sequence shown here is derived from an EMBL/GenBank/DDBJ whole genome shotgun (WGS) entry which is preliminary data.</text>
</comment>
<dbReference type="EMBL" id="RKQK01000003">
    <property type="protein sequence ID" value="RPE66619.1"/>
    <property type="molecule type" value="Genomic_DNA"/>
</dbReference>
<dbReference type="PROSITE" id="PS00061">
    <property type="entry name" value="ADH_SHORT"/>
    <property type="match status" value="1"/>
</dbReference>
<keyword evidence="3" id="KW-0520">NAD</keyword>
<evidence type="ECO:0000313" key="7">
    <source>
        <dbReference type="Proteomes" id="UP000269689"/>
    </source>
</evidence>
<gene>
    <name evidence="6" type="ORF">EDD53_2324</name>
</gene>
<sequence>MPVDGASMSVDFEKAKNALSDLSGQTAIVTGGARGQGAVEVELLACAGASVLICDVLNDEGVALASRLTDAGYDVRFQPLDVTSETAWVAALDAVTSWTGRLDILVNNAGIINRKIIRDMSVDEWRKVMDVNATGAFMGIKLCAPMMIESGGGSIINISSNSGFSGHYDPAYTSSKWALRGLTRSAAMEYARDGVRVNAICPGLIVTDLNRGSPHLEPMINMTPMQRSGEADEVAQLVLFLASKGSAYITGEDFVIDGGFTAGAGYRRVAQETGIF</sequence>
<keyword evidence="4" id="KW-0443">Lipid metabolism</keyword>